<dbReference type="EMBL" id="JARKIE010000087">
    <property type="protein sequence ID" value="KAJ7687513.1"/>
    <property type="molecule type" value="Genomic_DNA"/>
</dbReference>
<reference evidence="1" key="1">
    <citation type="submission" date="2023-03" db="EMBL/GenBank/DDBJ databases">
        <title>Massive genome expansion in bonnet fungi (Mycena s.s.) driven by repeated elements and novel gene families across ecological guilds.</title>
        <authorList>
            <consortium name="Lawrence Berkeley National Laboratory"/>
            <person name="Harder C.B."/>
            <person name="Miyauchi S."/>
            <person name="Viragh M."/>
            <person name="Kuo A."/>
            <person name="Thoen E."/>
            <person name="Andreopoulos B."/>
            <person name="Lu D."/>
            <person name="Skrede I."/>
            <person name="Drula E."/>
            <person name="Henrissat B."/>
            <person name="Morin E."/>
            <person name="Kohler A."/>
            <person name="Barry K."/>
            <person name="LaButti K."/>
            <person name="Morin E."/>
            <person name="Salamov A."/>
            <person name="Lipzen A."/>
            <person name="Mereny Z."/>
            <person name="Hegedus B."/>
            <person name="Baldrian P."/>
            <person name="Stursova M."/>
            <person name="Weitz H."/>
            <person name="Taylor A."/>
            <person name="Grigoriev I.V."/>
            <person name="Nagy L.G."/>
            <person name="Martin F."/>
            <person name="Kauserud H."/>
        </authorList>
    </citation>
    <scope>NUCLEOTIDE SEQUENCE</scope>
    <source>
        <strain evidence="1">CBHHK067</strain>
    </source>
</reference>
<proteinExistence type="predicted"/>
<keyword evidence="2" id="KW-1185">Reference proteome</keyword>
<gene>
    <name evidence="1" type="ORF">B0H17DRAFT_1136240</name>
</gene>
<dbReference type="AlphaFoldDB" id="A0AAD7GEQ3"/>
<protein>
    <submittedName>
        <fullName evidence="1">Uncharacterized protein</fullName>
    </submittedName>
</protein>
<evidence type="ECO:0000313" key="1">
    <source>
        <dbReference type="EMBL" id="KAJ7687513.1"/>
    </source>
</evidence>
<comment type="caution">
    <text evidence="1">The sequence shown here is derived from an EMBL/GenBank/DDBJ whole genome shotgun (WGS) entry which is preliminary data.</text>
</comment>
<accession>A0AAD7GEQ3</accession>
<name>A0AAD7GEQ3_MYCRO</name>
<dbReference type="Proteomes" id="UP001221757">
    <property type="component" value="Unassembled WGS sequence"/>
</dbReference>
<sequence>METNPYFPWIRLCTEICRYNEAEWSGGMGEVTGVNESIQCYCNASALCSHTLRWCLPFPGHSSVQTSTLRLQRFFPESVDSSWQRALAWPFIARARVGSYTPPAPRFAWPRRPATDKCARVPNYGTTHKSWHAQQELTVPRAANISVPWTDDAKTRLGGGWSAWGTEREHMWGRKRSRLHSVKSDHWNGTAFNAAAQPTFCGMTSIKLENGAARR</sequence>
<organism evidence="1 2">
    <name type="scientific">Mycena rosella</name>
    <name type="common">Pink bonnet</name>
    <name type="synonym">Agaricus rosellus</name>
    <dbReference type="NCBI Taxonomy" id="1033263"/>
    <lineage>
        <taxon>Eukaryota</taxon>
        <taxon>Fungi</taxon>
        <taxon>Dikarya</taxon>
        <taxon>Basidiomycota</taxon>
        <taxon>Agaricomycotina</taxon>
        <taxon>Agaricomycetes</taxon>
        <taxon>Agaricomycetidae</taxon>
        <taxon>Agaricales</taxon>
        <taxon>Marasmiineae</taxon>
        <taxon>Mycenaceae</taxon>
        <taxon>Mycena</taxon>
    </lineage>
</organism>
<evidence type="ECO:0000313" key="2">
    <source>
        <dbReference type="Proteomes" id="UP001221757"/>
    </source>
</evidence>